<dbReference type="EMBL" id="RRAZ01000034">
    <property type="protein sequence ID" value="RRH70300.1"/>
    <property type="molecule type" value="Genomic_DNA"/>
</dbReference>
<reference evidence="6 7" key="1">
    <citation type="submission" date="2018-11" db="EMBL/GenBank/DDBJ databases">
        <title>Gemmobacter sp. nov., YIM 102744-1 draft genome.</title>
        <authorList>
            <person name="Li G."/>
            <person name="Jiang Y."/>
        </authorList>
    </citation>
    <scope>NUCLEOTIDE SEQUENCE [LARGE SCALE GENOMIC DNA]</scope>
    <source>
        <strain evidence="6 7">YIM 102744-1</strain>
    </source>
</reference>
<evidence type="ECO:0000313" key="6">
    <source>
        <dbReference type="EMBL" id="RRH70300.1"/>
    </source>
</evidence>
<organism evidence="6 7">
    <name type="scientific">Falsigemmobacter faecalis</name>
    <dbReference type="NCBI Taxonomy" id="2488730"/>
    <lineage>
        <taxon>Bacteria</taxon>
        <taxon>Pseudomonadati</taxon>
        <taxon>Pseudomonadota</taxon>
        <taxon>Alphaproteobacteria</taxon>
        <taxon>Rhodobacterales</taxon>
        <taxon>Paracoccaceae</taxon>
        <taxon>Falsigemmobacter</taxon>
    </lineage>
</organism>
<keyword evidence="3 4" id="KW-0732">Signal</keyword>
<feature type="chain" id="PRO_5018226184" evidence="4">
    <location>
        <begin position="24"/>
        <end position="337"/>
    </location>
</feature>
<evidence type="ECO:0000256" key="1">
    <source>
        <dbReference type="ARBA" id="ARBA00004418"/>
    </source>
</evidence>
<dbReference type="OrthoDB" id="5348911at2"/>
<dbReference type="Gene3D" id="3.40.190.10">
    <property type="entry name" value="Periplasmic binding protein-like II"/>
    <property type="match status" value="2"/>
</dbReference>
<evidence type="ECO:0000259" key="5">
    <source>
        <dbReference type="Pfam" id="PF09084"/>
    </source>
</evidence>
<dbReference type="GO" id="GO:0042597">
    <property type="term" value="C:periplasmic space"/>
    <property type="evidence" value="ECO:0007669"/>
    <property type="project" value="UniProtKB-SubCell"/>
</dbReference>
<comment type="caution">
    <text evidence="6">The sequence shown here is derived from an EMBL/GenBank/DDBJ whole genome shotgun (WGS) entry which is preliminary data.</text>
</comment>
<evidence type="ECO:0000256" key="3">
    <source>
        <dbReference type="ARBA" id="ARBA00022729"/>
    </source>
</evidence>
<keyword evidence="7" id="KW-1185">Reference proteome</keyword>
<feature type="domain" description="SsuA/THI5-like" evidence="5">
    <location>
        <begin position="45"/>
        <end position="250"/>
    </location>
</feature>
<sequence>MKAVTLKSLLIAALSALALPAAAEPFRLIITDMEAPLVPNSIVDIALSEGYFTRAGVEVELIRVQQTPMALAALQSGQGEMANVATEGLVQLAARGNDRLRAVMSPNKALPYLIAGRAGMTLEGLAGQAFGIGRVGSLDQLLSLKVLEGKGVAPDSLRLVALGQPDVRARALAAGQIAATTLSVGTWAALPDHEALPVLVAVDAYYQAAPVVSKVNAVTTETLTARRAEVEAVITALTLAARDMAADPEAWPRAMAKLRPDVAPEVLAELALAFQTSWAVNGGLQGPELRQTADWLFATEEFAGLTRPDPAAWAEFGPLDAVLQNIGIVGGGDGYAR</sequence>
<gene>
    <name evidence="6" type="ORF">EG244_17070</name>
</gene>
<accession>A0A3P3D7E7</accession>
<dbReference type="RefSeq" id="WP_124966385.1">
    <property type="nucleotide sequence ID" value="NZ_RRAZ01000034.1"/>
</dbReference>
<dbReference type="SUPFAM" id="SSF53850">
    <property type="entry name" value="Periplasmic binding protein-like II"/>
    <property type="match status" value="1"/>
</dbReference>
<comment type="similarity">
    <text evidence="2">Belongs to the bacterial solute-binding protein SsuA/TauA family.</text>
</comment>
<evidence type="ECO:0000313" key="7">
    <source>
        <dbReference type="Proteomes" id="UP000282125"/>
    </source>
</evidence>
<dbReference type="Proteomes" id="UP000282125">
    <property type="component" value="Unassembled WGS sequence"/>
</dbReference>
<feature type="signal peptide" evidence="4">
    <location>
        <begin position="1"/>
        <end position="23"/>
    </location>
</feature>
<name>A0A3P3D7E7_9RHOB</name>
<evidence type="ECO:0000256" key="4">
    <source>
        <dbReference type="SAM" id="SignalP"/>
    </source>
</evidence>
<protein>
    <submittedName>
        <fullName evidence="6">ABC transporter substrate-binding protein</fullName>
    </submittedName>
</protein>
<dbReference type="Pfam" id="PF09084">
    <property type="entry name" value="NMT1"/>
    <property type="match status" value="1"/>
</dbReference>
<comment type="subcellular location">
    <subcellularLocation>
        <location evidence="1">Periplasm</location>
    </subcellularLocation>
</comment>
<evidence type="ECO:0000256" key="2">
    <source>
        <dbReference type="ARBA" id="ARBA00010742"/>
    </source>
</evidence>
<dbReference type="InterPro" id="IPR015168">
    <property type="entry name" value="SsuA/THI5"/>
</dbReference>
<dbReference type="AlphaFoldDB" id="A0A3P3D7E7"/>
<dbReference type="PANTHER" id="PTHR30024:SF47">
    <property type="entry name" value="TAURINE-BINDING PERIPLASMIC PROTEIN"/>
    <property type="match status" value="1"/>
</dbReference>
<proteinExistence type="inferred from homology"/>
<dbReference type="PANTHER" id="PTHR30024">
    <property type="entry name" value="ALIPHATIC SULFONATES-BINDING PROTEIN-RELATED"/>
    <property type="match status" value="1"/>
</dbReference>